<dbReference type="SUPFAM" id="SSF52833">
    <property type="entry name" value="Thioredoxin-like"/>
    <property type="match status" value="1"/>
</dbReference>
<organism evidence="2 3">
    <name type="scientific">Colwellia maritima</name>
    <dbReference type="NCBI Taxonomy" id="2912588"/>
    <lineage>
        <taxon>Bacteria</taxon>
        <taxon>Pseudomonadati</taxon>
        <taxon>Pseudomonadota</taxon>
        <taxon>Gammaproteobacteria</taxon>
        <taxon>Alteromonadales</taxon>
        <taxon>Colwelliaceae</taxon>
        <taxon>Colwellia</taxon>
    </lineage>
</organism>
<sequence>MQHSLKKLYIVFFVLTISLINITKGYAQDILNSQAALEQALSEHKGKVVYIDFWASWCGPCRKSFPWMNTVHEKYKQQGFSVISINLDADKSLAEKFLVETPANFSVIYDPKGKIAKHFKIQGMPSSMLIGRDGKIKSRHTGFFTNKISTYQEEIEQLLATHNE</sequence>
<dbReference type="CDD" id="cd02966">
    <property type="entry name" value="TlpA_like_family"/>
    <property type="match status" value="1"/>
</dbReference>
<dbReference type="Pfam" id="PF08534">
    <property type="entry name" value="Redoxin"/>
    <property type="match status" value="1"/>
</dbReference>
<dbReference type="RefSeq" id="WP_242286610.1">
    <property type="nucleotide sequence ID" value="NZ_JAKKSL010000002.1"/>
</dbReference>
<evidence type="ECO:0000313" key="2">
    <source>
        <dbReference type="EMBL" id="MCI2284153.1"/>
    </source>
</evidence>
<dbReference type="InterPro" id="IPR013766">
    <property type="entry name" value="Thioredoxin_domain"/>
</dbReference>
<dbReference type="InterPro" id="IPR036249">
    <property type="entry name" value="Thioredoxin-like_sf"/>
</dbReference>
<dbReference type="EMBL" id="JAKKSL010000002">
    <property type="protein sequence ID" value="MCI2284153.1"/>
    <property type="molecule type" value="Genomic_DNA"/>
</dbReference>
<dbReference type="InterPro" id="IPR050553">
    <property type="entry name" value="Thioredoxin_ResA/DsbE_sf"/>
</dbReference>
<gene>
    <name evidence="2" type="ORF">L3081_13160</name>
</gene>
<dbReference type="InterPro" id="IPR013740">
    <property type="entry name" value="Redoxin"/>
</dbReference>
<evidence type="ECO:0000313" key="3">
    <source>
        <dbReference type="Proteomes" id="UP001139646"/>
    </source>
</evidence>
<accession>A0ABS9X1N8</accession>
<proteinExistence type="predicted"/>
<comment type="caution">
    <text evidence="2">The sequence shown here is derived from an EMBL/GenBank/DDBJ whole genome shotgun (WGS) entry which is preliminary data.</text>
</comment>
<dbReference type="Gene3D" id="3.40.30.10">
    <property type="entry name" value="Glutaredoxin"/>
    <property type="match status" value="1"/>
</dbReference>
<dbReference type="PROSITE" id="PS51352">
    <property type="entry name" value="THIOREDOXIN_2"/>
    <property type="match status" value="1"/>
</dbReference>
<protein>
    <submittedName>
        <fullName evidence="2">TlpA family protein disulfide reductase</fullName>
    </submittedName>
</protein>
<dbReference type="Proteomes" id="UP001139646">
    <property type="component" value="Unassembled WGS sequence"/>
</dbReference>
<keyword evidence="3" id="KW-1185">Reference proteome</keyword>
<feature type="domain" description="Thioredoxin" evidence="1">
    <location>
        <begin position="8"/>
        <end position="160"/>
    </location>
</feature>
<name>A0ABS9X1N8_9GAMM</name>
<reference evidence="2" key="1">
    <citation type="submission" date="2022-01" db="EMBL/GenBank/DDBJ databases">
        <title>Colwellia maritima, isolated from seawater.</title>
        <authorList>
            <person name="Kristyanto S."/>
            <person name="Jung J."/>
            <person name="Jeon C.O."/>
        </authorList>
    </citation>
    <scope>NUCLEOTIDE SEQUENCE</scope>
    <source>
        <strain evidence="2">MSW7</strain>
    </source>
</reference>
<dbReference type="PANTHER" id="PTHR42852">
    <property type="entry name" value="THIOL:DISULFIDE INTERCHANGE PROTEIN DSBE"/>
    <property type="match status" value="1"/>
</dbReference>
<evidence type="ECO:0000259" key="1">
    <source>
        <dbReference type="PROSITE" id="PS51352"/>
    </source>
</evidence>
<dbReference type="PANTHER" id="PTHR42852:SF18">
    <property type="entry name" value="CHROMOSOME UNDETERMINED SCAFFOLD_47, WHOLE GENOME SHOTGUN SEQUENCE"/>
    <property type="match status" value="1"/>
</dbReference>